<evidence type="ECO:0000313" key="1">
    <source>
        <dbReference type="EMBL" id="CRZ02601.1"/>
    </source>
</evidence>
<proteinExistence type="predicted"/>
<sequence>AEEPESLALLRNMITSSERLEAVCKQEWENIMVVVAEKNTIEGKVRRLHSGDEKVVSRRKASNLGEVVEQVYESTELDRVAKIWAQCTWSNAIDVVKIESGTAWLNQRRDSWNYLAMETGISADNDELCKWFTASEQTNIQQFNEVHALSEKSRELIDWMNGKEKK</sequence>
<dbReference type="EMBL" id="HACM01002159">
    <property type="protein sequence ID" value="CRZ02601.1"/>
    <property type="molecule type" value="Transcribed_RNA"/>
</dbReference>
<organism evidence="1">
    <name type="scientific">Spongospora subterranea</name>
    <dbReference type="NCBI Taxonomy" id="70186"/>
    <lineage>
        <taxon>Eukaryota</taxon>
        <taxon>Sar</taxon>
        <taxon>Rhizaria</taxon>
        <taxon>Endomyxa</taxon>
        <taxon>Phytomyxea</taxon>
        <taxon>Plasmodiophorida</taxon>
        <taxon>Plasmodiophoridae</taxon>
        <taxon>Spongospora</taxon>
    </lineage>
</organism>
<feature type="non-terminal residue" evidence="1">
    <location>
        <position position="1"/>
    </location>
</feature>
<reference evidence="1" key="1">
    <citation type="submission" date="2015-04" db="EMBL/GenBank/DDBJ databases">
        <title>The genome sequence of the plant pathogenic Rhizarian Plasmodiophora brassicae reveals insights in its biotrophic life cycle and the origin of chitin synthesis.</title>
        <authorList>
            <person name="Schwelm A."/>
            <person name="Fogelqvist J."/>
            <person name="Knaust A."/>
            <person name="Julke S."/>
            <person name="Lilja T."/>
            <person name="Dhandapani V."/>
            <person name="Bonilla-Rosso G."/>
            <person name="Karlsson M."/>
            <person name="Shevchenko A."/>
            <person name="Choi S.R."/>
            <person name="Kim H.G."/>
            <person name="Park J.Y."/>
            <person name="Lim Y.P."/>
            <person name="Ludwig-Muller J."/>
            <person name="Dixelius C."/>
        </authorList>
    </citation>
    <scope>NUCLEOTIDE SEQUENCE</scope>
    <source>
        <tissue evidence="1">Potato root galls</tissue>
    </source>
</reference>
<name>A0A0H5QMI1_9EUKA</name>
<feature type="non-terminal residue" evidence="1">
    <location>
        <position position="166"/>
    </location>
</feature>
<protein>
    <submittedName>
        <fullName evidence="1">Uncharacterized protein</fullName>
    </submittedName>
</protein>
<accession>A0A0H5QMI1</accession>
<dbReference type="AlphaFoldDB" id="A0A0H5QMI1"/>